<reference evidence="1" key="1">
    <citation type="journal article" date="2021" name="Open Biol.">
        <title>Shared evolutionary footprints suggest mitochondrial oxidative damage underlies multiple complex I losses in fungi.</title>
        <authorList>
            <person name="Schikora-Tamarit M.A."/>
            <person name="Marcet-Houben M."/>
            <person name="Nosek J."/>
            <person name="Gabaldon T."/>
        </authorList>
    </citation>
    <scope>NUCLEOTIDE SEQUENCE</scope>
    <source>
        <strain evidence="1">CBS2887</strain>
    </source>
</reference>
<accession>A0A9P8Q2V3</accession>
<protein>
    <submittedName>
        <fullName evidence="1">Uncharacterized protein</fullName>
    </submittedName>
</protein>
<proteinExistence type="predicted"/>
<dbReference type="OrthoDB" id="10293594at2759"/>
<keyword evidence="2" id="KW-1185">Reference proteome</keyword>
<dbReference type="AlphaFoldDB" id="A0A9P8Q2V3"/>
<reference evidence="1" key="2">
    <citation type="submission" date="2021-01" db="EMBL/GenBank/DDBJ databases">
        <authorList>
            <person name="Schikora-Tamarit M.A."/>
        </authorList>
    </citation>
    <scope>NUCLEOTIDE SEQUENCE</scope>
    <source>
        <strain evidence="1">CBS2887</strain>
    </source>
</reference>
<feature type="non-terminal residue" evidence="1">
    <location>
        <position position="1"/>
    </location>
</feature>
<organism evidence="1 2">
    <name type="scientific">Wickerhamomyces pijperi</name>
    <name type="common">Yeast</name>
    <name type="synonym">Pichia pijperi</name>
    <dbReference type="NCBI Taxonomy" id="599730"/>
    <lineage>
        <taxon>Eukaryota</taxon>
        <taxon>Fungi</taxon>
        <taxon>Dikarya</taxon>
        <taxon>Ascomycota</taxon>
        <taxon>Saccharomycotina</taxon>
        <taxon>Saccharomycetes</taxon>
        <taxon>Phaffomycetales</taxon>
        <taxon>Wickerhamomycetaceae</taxon>
        <taxon>Wickerhamomyces</taxon>
    </lineage>
</organism>
<dbReference type="Proteomes" id="UP000774326">
    <property type="component" value="Unassembled WGS sequence"/>
</dbReference>
<dbReference type="EMBL" id="JAEUBG010004274">
    <property type="protein sequence ID" value="KAH3681734.1"/>
    <property type="molecule type" value="Genomic_DNA"/>
</dbReference>
<sequence>SLSAAASSAGSDVESSFLKERTMSVKLLFGTNSGTSEVSTHKKPHRFLTILSEALVFPTLLSSTISDETVDAARSCNKEDSSALMLSIRDLITGVSFFGRPASFKVAAE</sequence>
<evidence type="ECO:0000313" key="1">
    <source>
        <dbReference type="EMBL" id="KAH3681734.1"/>
    </source>
</evidence>
<evidence type="ECO:0000313" key="2">
    <source>
        <dbReference type="Proteomes" id="UP000774326"/>
    </source>
</evidence>
<comment type="caution">
    <text evidence="1">The sequence shown here is derived from an EMBL/GenBank/DDBJ whole genome shotgun (WGS) entry which is preliminary data.</text>
</comment>
<name>A0A9P8Q2V3_WICPI</name>
<gene>
    <name evidence="1" type="ORF">WICPIJ_007304</name>
</gene>